<feature type="region of interest" description="Disordered" evidence="1">
    <location>
        <begin position="1"/>
        <end position="79"/>
    </location>
</feature>
<evidence type="ECO:0000256" key="1">
    <source>
        <dbReference type="SAM" id="MobiDB-lite"/>
    </source>
</evidence>
<feature type="compositionally biased region" description="Polar residues" evidence="1">
    <location>
        <begin position="65"/>
        <end position="79"/>
    </location>
</feature>
<proteinExistence type="predicted"/>
<feature type="compositionally biased region" description="Polar residues" evidence="1">
    <location>
        <begin position="14"/>
        <end position="32"/>
    </location>
</feature>
<gene>
    <name evidence="2" type="ORF">BGZ65_012408</name>
</gene>
<comment type="caution">
    <text evidence="2">The sequence shown here is derived from an EMBL/GenBank/DDBJ whole genome shotgun (WGS) entry which is preliminary data.</text>
</comment>
<feature type="non-terminal residue" evidence="2">
    <location>
        <position position="79"/>
    </location>
</feature>
<accession>A0A9P6IKU0</accession>
<sequence>SALGVNSKDPDITQPPNFSPRQIRQQLHSFTMTKEAPRSNEPAANAAAGSATHLPPPLPRCSIMTLGTNNVPTISSNGQ</sequence>
<keyword evidence="3" id="KW-1185">Reference proteome</keyword>
<evidence type="ECO:0000313" key="2">
    <source>
        <dbReference type="EMBL" id="KAF9918788.1"/>
    </source>
</evidence>
<protein>
    <submittedName>
        <fullName evidence="2">Uncharacterized protein</fullName>
    </submittedName>
</protein>
<feature type="non-terminal residue" evidence="2">
    <location>
        <position position="1"/>
    </location>
</feature>
<organism evidence="2 3">
    <name type="scientific">Modicella reniformis</name>
    <dbReference type="NCBI Taxonomy" id="1440133"/>
    <lineage>
        <taxon>Eukaryota</taxon>
        <taxon>Fungi</taxon>
        <taxon>Fungi incertae sedis</taxon>
        <taxon>Mucoromycota</taxon>
        <taxon>Mortierellomycotina</taxon>
        <taxon>Mortierellomycetes</taxon>
        <taxon>Mortierellales</taxon>
        <taxon>Mortierellaceae</taxon>
        <taxon>Modicella</taxon>
    </lineage>
</organism>
<dbReference type="AlphaFoldDB" id="A0A9P6IKU0"/>
<dbReference type="EMBL" id="JAAAHW010011614">
    <property type="protein sequence ID" value="KAF9918788.1"/>
    <property type="molecule type" value="Genomic_DNA"/>
</dbReference>
<feature type="compositionally biased region" description="Low complexity" evidence="1">
    <location>
        <begin position="39"/>
        <end position="51"/>
    </location>
</feature>
<dbReference type="Proteomes" id="UP000749646">
    <property type="component" value="Unassembled WGS sequence"/>
</dbReference>
<reference evidence="2" key="1">
    <citation type="journal article" date="2020" name="Fungal Divers.">
        <title>Resolving the Mortierellaceae phylogeny through synthesis of multi-gene phylogenetics and phylogenomics.</title>
        <authorList>
            <person name="Vandepol N."/>
            <person name="Liber J."/>
            <person name="Desiro A."/>
            <person name="Na H."/>
            <person name="Kennedy M."/>
            <person name="Barry K."/>
            <person name="Grigoriev I.V."/>
            <person name="Miller A.N."/>
            <person name="O'Donnell K."/>
            <person name="Stajich J.E."/>
            <person name="Bonito G."/>
        </authorList>
    </citation>
    <scope>NUCLEOTIDE SEQUENCE</scope>
    <source>
        <strain evidence="2">MES-2147</strain>
    </source>
</reference>
<name>A0A9P6IKU0_9FUNG</name>
<evidence type="ECO:0000313" key="3">
    <source>
        <dbReference type="Proteomes" id="UP000749646"/>
    </source>
</evidence>